<accession>A0A6I2R3S8</accession>
<sequence>MAKGNILDRMISAVAPVHAAKRAAARGALSILNSGYGNYGANLTKKSLRGWEYHGGSAKEDIEDNLDVLRQRSRDAYMGIPTATAALKTLRTNVVAGGLIPSPQIDGEFLGLSQEETEKLQEQIVREFALWADKPTCDAERVDNFYQLQQLAFLSYLMNGDTMALLPVKKMAGQPYDLRVRLIEGDRVCSPDGFDRLAPCTVQGHKVHHIVQGVETDRDGMVVAYWVCNRHPLGSHSAAEAEGITWARVEAYGASTGRRNVLHVMNRERVGQRRGVPILAPVLESLKQLGRYTEAEITAAVISAMFTVFIKSESPADGRPFGEMIPAAELIDAQDPTSIELGPGAIIDLNPGEEPVFADPKHPTTGYDAFTNAMIKLIGAALEIPPEVLLKQFATSYSAARGALNEFWRVCSMQRDWFADDFCQPIYEEWMAEAVARGRIQAPGFFADPAVRKAYTDCAWNGPARTNLNPVQEVTAATKRVEACFSTAQEETAQMTGGDYNRNVRQRAIEVRRKREVDEIANPPQPAAPAPGQEPPPGKGKEGQGGEGNA</sequence>
<dbReference type="Pfam" id="PF05136">
    <property type="entry name" value="Phage_portal_2"/>
    <property type="match status" value="1"/>
</dbReference>
<gene>
    <name evidence="2" type="ORF">GKE97_02720</name>
</gene>
<dbReference type="GO" id="GO:0019068">
    <property type="term" value="P:virion assembly"/>
    <property type="evidence" value="ECO:0007669"/>
    <property type="project" value="InterPro"/>
</dbReference>
<evidence type="ECO:0000256" key="1">
    <source>
        <dbReference type="SAM" id="MobiDB-lite"/>
    </source>
</evidence>
<dbReference type="GO" id="GO:0005198">
    <property type="term" value="F:structural molecule activity"/>
    <property type="evidence" value="ECO:0007669"/>
    <property type="project" value="InterPro"/>
</dbReference>
<comment type="caution">
    <text evidence="2">The sequence shown here is derived from an EMBL/GenBank/DDBJ whole genome shotgun (WGS) entry which is preliminary data.</text>
</comment>
<proteinExistence type="predicted"/>
<evidence type="ECO:0000313" key="3">
    <source>
        <dbReference type="Proteomes" id="UP000434475"/>
    </source>
</evidence>
<dbReference type="Proteomes" id="UP000434475">
    <property type="component" value="Unassembled WGS sequence"/>
</dbReference>
<organism evidence="2 3">
    <name type="scientific">Flavonifractor plautii</name>
    <name type="common">Fusobacterium plautii</name>
    <dbReference type="NCBI Taxonomy" id="292800"/>
    <lineage>
        <taxon>Bacteria</taxon>
        <taxon>Bacillati</taxon>
        <taxon>Bacillota</taxon>
        <taxon>Clostridia</taxon>
        <taxon>Eubacteriales</taxon>
        <taxon>Oscillospiraceae</taxon>
        <taxon>Flavonifractor</taxon>
    </lineage>
</organism>
<dbReference type="AlphaFoldDB" id="A0A6I2R3S8"/>
<feature type="compositionally biased region" description="Pro residues" evidence="1">
    <location>
        <begin position="523"/>
        <end position="538"/>
    </location>
</feature>
<feature type="region of interest" description="Disordered" evidence="1">
    <location>
        <begin position="511"/>
        <end position="550"/>
    </location>
</feature>
<protein>
    <submittedName>
        <fullName evidence="2">Phage portal protein</fullName>
    </submittedName>
</protein>
<name>A0A6I2R3S8_FLAPL</name>
<dbReference type="NCBIfam" id="TIGR01539">
    <property type="entry name" value="portal_lambda"/>
    <property type="match status" value="1"/>
</dbReference>
<evidence type="ECO:0000313" key="2">
    <source>
        <dbReference type="EMBL" id="MSB18427.1"/>
    </source>
</evidence>
<dbReference type="EMBL" id="WKPR01000003">
    <property type="protein sequence ID" value="MSB18427.1"/>
    <property type="molecule type" value="Genomic_DNA"/>
</dbReference>
<reference evidence="2 3" key="1">
    <citation type="journal article" date="2019" name="Nat. Med.">
        <title>A library of human gut bacterial isolates paired with longitudinal multiomics data enables mechanistic microbiome research.</title>
        <authorList>
            <person name="Poyet M."/>
            <person name="Groussin M."/>
            <person name="Gibbons S.M."/>
            <person name="Avila-Pacheco J."/>
            <person name="Jiang X."/>
            <person name="Kearney S.M."/>
            <person name="Perrotta A.R."/>
            <person name="Berdy B."/>
            <person name="Zhao S."/>
            <person name="Lieberman T.D."/>
            <person name="Swanson P.K."/>
            <person name="Smith M."/>
            <person name="Roesemann S."/>
            <person name="Alexander J.E."/>
            <person name="Rich S.A."/>
            <person name="Livny J."/>
            <person name="Vlamakis H."/>
            <person name="Clish C."/>
            <person name="Bullock K."/>
            <person name="Deik A."/>
            <person name="Scott J."/>
            <person name="Pierce K.A."/>
            <person name="Xavier R.J."/>
            <person name="Alm E.J."/>
        </authorList>
    </citation>
    <scope>NUCLEOTIDE SEQUENCE [LARGE SCALE GENOMIC DNA]</scope>
    <source>
        <strain evidence="2 3">BIOML-A2</strain>
    </source>
</reference>
<dbReference type="RefSeq" id="WP_172697193.1">
    <property type="nucleotide sequence ID" value="NZ_WKPR01000003.1"/>
</dbReference>
<dbReference type="InterPro" id="IPR006429">
    <property type="entry name" value="Phage_lambda_portal"/>
</dbReference>